<comment type="caution">
    <text evidence="2">The sequence shown here is derived from an EMBL/GenBank/DDBJ whole genome shotgun (WGS) entry which is preliminary data.</text>
</comment>
<reference evidence="2" key="1">
    <citation type="submission" date="2020-06" db="EMBL/GenBank/DDBJ databases">
        <authorList>
            <consortium name="Plant Systems Biology data submission"/>
        </authorList>
    </citation>
    <scope>NUCLEOTIDE SEQUENCE</scope>
    <source>
        <strain evidence="2">D6</strain>
    </source>
</reference>
<evidence type="ECO:0000256" key="1">
    <source>
        <dbReference type="SAM" id="SignalP"/>
    </source>
</evidence>
<organism evidence="2 3">
    <name type="scientific">Seminavis robusta</name>
    <dbReference type="NCBI Taxonomy" id="568900"/>
    <lineage>
        <taxon>Eukaryota</taxon>
        <taxon>Sar</taxon>
        <taxon>Stramenopiles</taxon>
        <taxon>Ochrophyta</taxon>
        <taxon>Bacillariophyta</taxon>
        <taxon>Bacillariophyceae</taxon>
        <taxon>Bacillariophycidae</taxon>
        <taxon>Naviculales</taxon>
        <taxon>Naviculaceae</taxon>
        <taxon>Seminavis</taxon>
    </lineage>
</organism>
<gene>
    <name evidence="2" type="ORF">SEMRO_3_G002680.1</name>
</gene>
<dbReference type="EMBL" id="CAICTM010000003">
    <property type="protein sequence ID" value="CAB9496292.1"/>
    <property type="molecule type" value="Genomic_DNA"/>
</dbReference>
<keyword evidence="1" id="KW-0732">Signal</keyword>
<sequence>MKKFAILYITWTALLLGVASESSSPKRRMRGGGDQVAEDLTPARHLLRNPTIYSNGFETASSLGEVSLSNNLFLGTTGSTDQIRLASSMTTYGQLGGGVRIRLFDDDNDSIYNHGKVSAGIEFTFDSPFDVNEAEIRFAYRVNFADGFQTADVGQVLLDVDGSVQVVEEYRGYTTYSGATWKAATLSIGSLAQGTSHTIKLGGYLHYAPSEVAQMPGEPEPTRPRNRFQIRIDTIEIVQAS</sequence>
<dbReference type="AlphaFoldDB" id="A0A9N8D4I2"/>
<dbReference type="Proteomes" id="UP001153069">
    <property type="component" value="Unassembled WGS sequence"/>
</dbReference>
<protein>
    <submittedName>
        <fullName evidence="2">Uncharacterized protein</fullName>
    </submittedName>
</protein>
<evidence type="ECO:0000313" key="3">
    <source>
        <dbReference type="Proteomes" id="UP001153069"/>
    </source>
</evidence>
<proteinExistence type="predicted"/>
<feature type="signal peptide" evidence="1">
    <location>
        <begin position="1"/>
        <end position="20"/>
    </location>
</feature>
<feature type="chain" id="PRO_5040111374" evidence="1">
    <location>
        <begin position="21"/>
        <end position="241"/>
    </location>
</feature>
<name>A0A9N8D4I2_9STRA</name>
<keyword evidence="3" id="KW-1185">Reference proteome</keyword>
<accession>A0A9N8D4I2</accession>
<evidence type="ECO:0000313" key="2">
    <source>
        <dbReference type="EMBL" id="CAB9496292.1"/>
    </source>
</evidence>